<proteinExistence type="inferred from homology"/>
<dbReference type="GO" id="GO:0065002">
    <property type="term" value="P:intracellular protein transmembrane transport"/>
    <property type="evidence" value="ECO:0007669"/>
    <property type="project" value="UniProtKB-UniRule"/>
</dbReference>
<dbReference type="InterPro" id="IPR005665">
    <property type="entry name" value="SecF_bac"/>
</dbReference>
<evidence type="ECO:0000256" key="1">
    <source>
        <dbReference type="ARBA" id="ARBA00004651"/>
    </source>
</evidence>
<dbReference type="PANTHER" id="PTHR30081">
    <property type="entry name" value="PROTEIN-EXPORT MEMBRANE PROTEIN SEC"/>
    <property type="match status" value="1"/>
</dbReference>
<dbReference type="EMBL" id="MFNE01000052">
    <property type="protein sequence ID" value="OGG93257.1"/>
    <property type="molecule type" value="Genomic_DNA"/>
</dbReference>
<dbReference type="InterPro" id="IPR022645">
    <property type="entry name" value="SecD/SecF_bac"/>
</dbReference>
<dbReference type="InterPro" id="IPR022813">
    <property type="entry name" value="SecD/SecF_arch_bac"/>
</dbReference>
<keyword evidence="2 12" id="KW-0813">Transport</keyword>
<feature type="transmembrane region" description="Helical" evidence="12">
    <location>
        <begin position="241"/>
        <end position="259"/>
    </location>
</feature>
<dbReference type="NCBIfam" id="TIGR00966">
    <property type="entry name" value="transloc_SecF"/>
    <property type="match status" value="1"/>
</dbReference>
<feature type="transmembrane region" description="Helical" evidence="12">
    <location>
        <begin position="20"/>
        <end position="43"/>
    </location>
</feature>
<dbReference type="STRING" id="1817772.A2527_13490"/>
<dbReference type="PRINTS" id="PR01755">
    <property type="entry name" value="SECFTRNLCASE"/>
</dbReference>
<evidence type="ECO:0000313" key="14">
    <source>
        <dbReference type="EMBL" id="OGG93257.1"/>
    </source>
</evidence>
<dbReference type="HAMAP" id="MF_01464_B">
    <property type="entry name" value="SecF_B"/>
    <property type="match status" value="1"/>
</dbReference>
<dbReference type="AlphaFoldDB" id="A0A1F6G563"/>
<dbReference type="SUPFAM" id="SSF82866">
    <property type="entry name" value="Multidrug efflux transporter AcrB transmembrane domain"/>
    <property type="match status" value="1"/>
</dbReference>
<dbReference type="InterPro" id="IPR048634">
    <property type="entry name" value="SecD_SecF_C"/>
</dbReference>
<dbReference type="NCBIfam" id="TIGR00916">
    <property type="entry name" value="2A0604s01"/>
    <property type="match status" value="1"/>
</dbReference>
<dbReference type="GO" id="GO:0005886">
    <property type="term" value="C:plasma membrane"/>
    <property type="evidence" value="ECO:0007669"/>
    <property type="project" value="UniProtKB-SubCell"/>
</dbReference>
<keyword evidence="5 12" id="KW-0653">Protein transport</keyword>
<evidence type="ECO:0000256" key="7">
    <source>
        <dbReference type="ARBA" id="ARBA00023010"/>
    </source>
</evidence>
<evidence type="ECO:0000256" key="10">
    <source>
        <dbReference type="ARBA" id="ARBA00060856"/>
    </source>
</evidence>
<comment type="subunit">
    <text evidence="12">Forms a complex with SecD. Part of the essential Sec protein translocation apparatus which comprises SecA, SecYEG and auxiliary proteins SecDF-YajC and YidC.</text>
</comment>
<feature type="transmembrane region" description="Helical" evidence="12">
    <location>
        <begin position="139"/>
        <end position="156"/>
    </location>
</feature>
<sequence length="298" mass="33070">MKFFKDLPQFDIMGKRTLCYVLSAVFMLASIGLFFTKGINYGIDFKGGTLVQVRFLSPPELGLIRNLFSSATNKEVAITSFGDQINNEILITLPQDVFGQKANMSEEVTKVFGDSLKGHEIRRIETVGGKVGDELKEKAMYAGIFALIGILAYVGVRFKFQYGLAAVAALFHDVIITIGFFILADKEFSLTIVAAVLTIIGYSLNDTIVVFDRIRENVAKLPKTKLLTIINRSINESLSRTILTSLTTFLVVVALFIFGGEMIHDFCYTMMVGLIVGTYSSIFVASPIVWMMDSKRKD</sequence>
<evidence type="ECO:0000256" key="3">
    <source>
        <dbReference type="ARBA" id="ARBA00022475"/>
    </source>
</evidence>
<dbReference type="InterPro" id="IPR022646">
    <property type="entry name" value="SecD/SecF_CS"/>
</dbReference>
<accession>A0A1F6G563</accession>
<organism evidence="14 15">
    <name type="scientific">Candidatus Lambdaproteobacteria bacterium RIFOXYD2_FULL_50_16</name>
    <dbReference type="NCBI Taxonomy" id="1817772"/>
    <lineage>
        <taxon>Bacteria</taxon>
        <taxon>Pseudomonadati</taxon>
        <taxon>Pseudomonadota</taxon>
        <taxon>Candidatus Lambdaproteobacteria</taxon>
    </lineage>
</organism>
<dbReference type="GO" id="GO:0043952">
    <property type="term" value="P:protein transport by the Sec complex"/>
    <property type="evidence" value="ECO:0007669"/>
    <property type="project" value="UniProtKB-UniRule"/>
</dbReference>
<comment type="caution">
    <text evidence="14">The sequence shown here is derived from an EMBL/GenBank/DDBJ whole genome shotgun (WGS) entry which is preliminary data.</text>
</comment>
<dbReference type="GO" id="GO:0006605">
    <property type="term" value="P:protein targeting"/>
    <property type="evidence" value="ECO:0007669"/>
    <property type="project" value="UniProtKB-UniRule"/>
</dbReference>
<dbReference type="Proteomes" id="UP000178449">
    <property type="component" value="Unassembled WGS sequence"/>
</dbReference>
<evidence type="ECO:0000256" key="2">
    <source>
        <dbReference type="ARBA" id="ARBA00022448"/>
    </source>
</evidence>
<comment type="similarity">
    <text evidence="10">In the C-terminal section; belongs to the SecD/SecF family. SecF subfamily.</text>
</comment>
<keyword evidence="4 12" id="KW-0812">Transmembrane</keyword>
<keyword evidence="8 12" id="KW-0472">Membrane</keyword>
<feature type="transmembrane region" description="Helical" evidence="12">
    <location>
        <begin position="190"/>
        <end position="211"/>
    </location>
</feature>
<gene>
    <name evidence="12" type="primary">secF</name>
    <name evidence="14" type="ORF">A2527_13490</name>
</gene>
<evidence type="ECO:0000259" key="13">
    <source>
        <dbReference type="Pfam" id="PF02355"/>
    </source>
</evidence>
<comment type="subcellular location">
    <subcellularLocation>
        <location evidence="1 12">Cell membrane</location>
        <topology evidence="1 12">Multi-pass membrane protein</topology>
    </subcellularLocation>
</comment>
<protein>
    <recommendedName>
        <fullName evidence="12">Protein-export membrane protein SecF</fullName>
    </recommendedName>
</protein>
<feature type="transmembrane region" description="Helical" evidence="12">
    <location>
        <begin position="163"/>
        <end position="184"/>
    </location>
</feature>
<keyword evidence="3 12" id="KW-1003">Cell membrane</keyword>
<reference evidence="14 15" key="1">
    <citation type="journal article" date="2016" name="Nat. Commun.">
        <title>Thousands of microbial genomes shed light on interconnected biogeochemical processes in an aquifer system.</title>
        <authorList>
            <person name="Anantharaman K."/>
            <person name="Brown C.T."/>
            <person name="Hug L.A."/>
            <person name="Sharon I."/>
            <person name="Castelle C.J."/>
            <person name="Probst A.J."/>
            <person name="Thomas B.C."/>
            <person name="Singh A."/>
            <person name="Wilkins M.J."/>
            <person name="Karaoz U."/>
            <person name="Brodie E.L."/>
            <person name="Williams K.H."/>
            <person name="Hubbard S.S."/>
            <person name="Banfield J.F."/>
        </authorList>
    </citation>
    <scope>NUCLEOTIDE SEQUENCE [LARGE SCALE GENOMIC DNA]</scope>
</reference>
<dbReference type="Pfam" id="PF07549">
    <property type="entry name" value="Sec_GG"/>
    <property type="match status" value="1"/>
</dbReference>
<evidence type="ECO:0000256" key="11">
    <source>
        <dbReference type="ARBA" id="ARBA00061053"/>
    </source>
</evidence>
<feature type="transmembrane region" description="Helical" evidence="12">
    <location>
        <begin position="271"/>
        <end position="292"/>
    </location>
</feature>
<evidence type="ECO:0000256" key="5">
    <source>
        <dbReference type="ARBA" id="ARBA00022927"/>
    </source>
</evidence>
<dbReference type="FunFam" id="1.20.1640.10:FF:000024">
    <property type="entry name" value="Multifunctional fusion protein"/>
    <property type="match status" value="1"/>
</dbReference>
<evidence type="ECO:0000256" key="8">
    <source>
        <dbReference type="ARBA" id="ARBA00023136"/>
    </source>
</evidence>
<dbReference type="InterPro" id="IPR055344">
    <property type="entry name" value="SecD_SecF_C_bact"/>
</dbReference>
<comment type="function">
    <text evidence="9 12">Part of the Sec protein translocase complex. Interacts with the SecYEG preprotein conducting channel. SecDF uses the proton motive force (PMF) to complete protein translocation after the ATP-dependent function of SecA.</text>
</comment>
<keyword evidence="6 12" id="KW-1133">Transmembrane helix</keyword>
<evidence type="ECO:0000256" key="12">
    <source>
        <dbReference type="HAMAP-Rule" id="MF_01464"/>
    </source>
</evidence>
<feature type="domain" description="Protein export membrane protein SecD/SecF C-terminal" evidence="13">
    <location>
        <begin position="117"/>
        <end position="293"/>
    </location>
</feature>
<keyword evidence="7 12" id="KW-0811">Translocation</keyword>
<name>A0A1F6G563_9PROT</name>
<dbReference type="Gene3D" id="1.20.1640.10">
    <property type="entry name" value="Multidrug efflux transporter AcrB transmembrane domain"/>
    <property type="match status" value="1"/>
</dbReference>
<evidence type="ECO:0000256" key="6">
    <source>
        <dbReference type="ARBA" id="ARBA00022989"/>
    </source>
</evidence>
<comment type="similarity">
    <text evidence="12">Belongs to the SecD/SecF family. SecF subfamily.</text>
</comment>
<dbReference type="PANTHER" id="PTHR30081:SF8">
    <property type="entry name" value="PROTEIN TRANSLOCASE SUBUNIT SECF"/>
    <property type="match status" value="1"/>
</dbReference>
<evidence type="ECO:0000256" key="4">
    <source>
        <dbReference type="ARBA" id="ARBA00022692"/>
    </source>
</evidence>
<dbReference type="Pfam" id="PF02355">
    <property type="entry name" value="SecD_SecF_C"/>
    <property type="match status" value="1"/>
</dbReference>
<comment type="similarity">
    <text evidence="11">In the N-terminal section; belongs to the SecD/SecF family. SecD subfamily.</text>
</comment>
<dbReference type="GO" id="GO:0015450">
    <property type="term" value="F:protein-transporting ATPase activity"/>
    <property type="evidence" value="ECO:0007669"/>
    <property type="project" value="InterPro"/>
</dbReference>
<evidence type="ECO:0000256" key="9">
    <source>
        <dbReference type="ARBA" id="ARBA00059018"/>
    </source>
</evidence>
<evidence type="ECO:0000313" key="15">
    <source>
        <dbReference type="Proteomes" id="UP000178449"/>
    </source>
</evidence>